<organism evidence="1 2">
    <name type="scientific">Leptospirillum ferriphilum YSK</name>
    <dbReference type="NCBI Taxonomy" id="1441628"/>
    <lineage>
        <taxon>Bacteria</taxon>
        <taxon>Pseudomonadati</taxon>
        <taxon>Nitrospirota</taxon>
        <taxon>Nitrospiria</taxon>
        <taxon>Nitrospirales</taxon>
        <taxon>Nitrospiraceae</taxon>
        <taxon>Leptospirillum</taxon>
    </lineage>
</organism>
<protein>
    <submittedName>
        <fullName evidence="1">Myosin</fullName>
    </submittedName>
</protein>
<gene>
    <name evidence="1" type="ORF">Y981_04975</name>
</gene>
<dbReference type="AlphaFoldDB" id="A0A059XU56"/>
<dbReference type="OrthoDB" id="9810543at2"/>
<dbReference type="KEGG" id="lfp:Y981_04975"/>
<keyword evidence="2" id="KW-1185">Reference proteome</keyword>
<dbReference type="HOGENOM" id="CLU_1330581_0_0_0"/>
<dbReference type="RefSeq" id="WP_014960825.1">
    <property type="nucleotide sequence ID" value="NZ_CP007243.1"/>
</dbReference>
<reference evidence="2" key="1">
    <citation type="submission" date="2014-02" db="EMBL/GenBank/DDBJ databases">
        <title>Complete genome sequence and comparative genomic analysis of the nitrogen-fixing bacterium Leptospirillum ferriphilum YSK.</title>
        <authorList>
            <person name="Guo X."/>
            <person name="Yin H."/>
            <person name="Liang Y."/>
            <person name="Hu Q."/>
            <person name="Ma L."/>
            <person name="Xiao Y."/>
            <person name="Zhang X."/>
            <person name="Qiu G."/>
            <person name="Liu X."/>
        </authorList>
    </citation>
    <scope>NUCLEOTIDE SEQUENCE [LARGE SCALE GENOMIC DNA]</scope>
    <source>
        <strain evidence="2">YSK</strain>
    </source>
</reference>
<dbReference type="EMBL" id="CP007243">
    <property type="protein sequence ID" value="AIA30358.1"/>
    <property type="molecule type" value="Genomic_DNA"/>
</dbReference>
<sequence>MDVQKWKSRSSLIGIFLCTVLLSSCTTVTKRTTLSNIGLTPDASPSGINVRVINHFFNPKTLPYELPYSLEIDASHPFVIRCEHNRVVRIPEKYKKVIVRFIGRSNGYIQAIEVKWVDWEDHVYRRYFFHSDIDRFIKTLSPVPVDTRKGFGLGDYINGCTDPLLISSVSAYPKVVNEFNFLGDFLQKVLYPQSPLKAFSFLYVSG</sequence>
<reference evidence="1 2" key="2">
    <citation type="journal article" date="2015" name="Biomed. Res. Int.">
        <title>Effects of Arsenite Resistance on the Growth and Functional Gene Expression of Leptospirillum ferriphilum and Acidithiobacillus thiooxidans in Pure Culture and Coculture.</title>
        <authorList>
            <person name="Jiang H."/>
            <person name="Liang Y."/>
            <person name="Yin H."/>
            <person name="Xiao Y."/>
            <person name="Guo X."/>
            <person name="Xu Y."/>
            <person name="Hu Q."/>
            <person name="Liu H."/>
            <person name="Liu X."/>
        </authorList>
    </citation>
    <scope>NUCLEOTIDE SEQUENCE [LARGE SCALE GENOMIC DNA]</scope>
    <source>
        <strain evidence="1 2">YSK</strain>
    </source>
</reference>
<evidence type="ECO:0000313" key="1">
    <source>
        <dbReference type="EMBL" id="AIA30358.1"/>
    </source>
</evidence>
<name>A0A059XU56_9BACT</name>
<accession>A0A059XU56</accession>
<evidence type="ECO:0000313" key="2">
    <source>
        <dbReference type="Proteomes" id="UP000027059"/>
    </source>
</evidence>
<proteinExistence type="predicted"/>
<dbReference type="PROSITE" id="PS51257">
    <property type="entry name" value="PROKAR_LIPOPROTEIN"/>
    <property type="match status" value="1"/>
</dbReference>
<dbReference type="Proteomes" id="UP000027059">
    <property type="component" value="Chromosome"/>
</dbReference>